<dbReference type="InterPro" id="IPR003736">
    <property type="entry name" value="PAAI_dom"/>
</dbReference>
<dbReference type="InterPro" id="IPR029069">
    <property type="entry name" value="HotDog_dom_sf"/>
</dbReference>
<evidence type="ECO:0000256" key="1">
    <source>
        <dbReference type="ARBA" id="ARBA00022801"/>
    </source>
</evidence>
<dbReference type="NCBIfam" id="TIGR00369">
    <property type="entry name" value="unchar_dom_1"/>
    <property type="match status" value="1"/>
</dbReference>
<dbReference type="Proteomes" id="UP000013085">
    <property type="component" value="Unassembled WGS sequence"/>
</dbReference>
<sequence>MRSEIMDGILRHIHPSGGIENAKLLEVSPGHAKLSVEITQKALNLYGNVHGGFLFSLCDTAAGMSTYAYETANVTECSSINFLRGVNTGTIYIESNAIHKGRKTVVNQVTVTNDAGKLVASASFTMFLIAPI</sequence>
<accession>A0A0E2H5T0</accession>
<dbReference type="HOGENOM" id="CLU_089876_11_1_9"/>
<evidence type="ECO:0000313" key="4">
    <source>
        <dbReference type="Proteomes" id="UP000013085"/>
    </source>
</evidence>
<evidence type="ECO:0000259" key="2">
    <source>
        <dbReference type="Pfam" id="PF03061"/>
    </source>
</evidence>
<comment type="caution">
    <text evidence="3">The sequence shown here is derived from an EMBL/GenBank/DDBJ whole genome shotgun (WGS) entry which is preliminary data.</text>
</comment>
<feature type="domain" description="Thioesterase" evidence="2">
    <location>
        <begin position="46"/>
        <end position="119"/>
    </location>
</feature>
<dbReference type="Gene3D" id="3.10.129.10">
    <property type="entry name" value="Hotdog Thioesterase"/>
    <property type="match status" value="1"/>
</dbReference>
<dbReference type="PANTHER" id="PTHR42856">
    <property type="entry name" value="ACYL-COENZYME A THIOESTERASE PAAI"/>
    <property type="match status" value="1"/>
</dbReference>
<name>A0A0E2H5T0_9FIRM</name>
<keyword evidence="1" id="KW-0378">Hydrolase</keyword>
<dbReference type="AlphaFoldDB" id="A0A0E2H5T0"/>
<proteinExistence type="predicted"/>
<protein>
    <recommendedName>
        <fullName evidence="2">Thioesterase domain-containing protein</fullName>
    </recommendedName>
</protein>
<dbReference type="GeneID" id="57964179"/>
<dbReference type="Pfam" id="PF03061">
    <property type="entry name" value="4HBT"/>
    <property type="match status" value="1"/>
</dbReference>
<gene>
    <name evidence="3" type="ORF">HMPREF1090_04251</name>
</gene>
<dbReference type="SUPFAM" id="SSF54637">
    <property type="entry name" value="Thioesterase/thiol ester dehydrase-isomerase"/>
    <property type="match status" value="1"/>
</dbReference>
<dbReference type="RefSeq" id="WP_002584687.1">
    <property type="nucleotide sequence ID" value="NZ_KB850983.1"/>
</dbReference>
<evidence type="ECO:0000313" key="3">
    <source>
        <dbReference type="EMBL" id="ENZ10270.1"/>
    </source>
</evidence>
<organism evidence="3 4">
    <name type="scientific">[Clostridium] clostridioforme 90A8</name>
    <dbReference type="NCBI Taxonomy" id="999408"/>
    <lineage>
        <taxon>Bacteria</taxon>
        <taxon>Bacillati</taxon>
        <taxon>Bacillota</taxon>
        <taxon>Clostridia</taxon>
        <taxon>Lachnospirales</taxon>
        <taxon>Lachnospiraceae</taxon>
        <taxon>Enterocloster</taxon>
    </lineage>
</organism>
<dbReference type="PATRIC" id="fig|999408.3.peg.4565"/>
<dbReference type="PANTHER" id="PTHR42856:SF1">
    <property type="entry name" value="ACYL-COENZYME A THIOESTERASE PAAI"/>
    <property type="match status" value="1"/>
</dbReference>
<dbReference type="GO" id="GO:0016289">
    <property type="term" value="F:acyl-CoA hydrolase activity"/>
    <property type="evidence" value="ECO:0007669"/>
    <property type="project" value="TreeGrafter"/>
</dbReference>
<reference evidence="3 4" key="1">
    <citation type="submission" date="2013-01" db="EMBL/GenBank/DDBJ databases">
        <title>The Genome Sequence of Clostridium clostridioforme 90A8.</title>
        <authorList>
            <consortium name="The Broad Institute Genome Sequencing Platform"/>
            <person name="Earl A."/>
            <person name="Ward D."/>
            <person name="Feldgarden M."/>
            <person name="Gevers D."/>
            <person name="Courvalin P."/>
            <person name="Lambert T."/>
            <person name="Walker B."/>
            <person name="Young S.K."/>
            <person name="Zeng Q."/>
            <person name="Gargeya S."/>
            <person name="Fitzgerald M."/>
            <person name="Haas B."/>
            <person name="Abouelleil A."/>
            <person name="Alvarado L."/>
            <person name="Arachchi H.M."/>
            <person name="Berlin A.M."/>
            <person name="Chapman S.B."/>
            <person name="Dewar J."/>
            <person name="Goldberg J."/>
            <person name="Griggs A."/>
            <person name="Gujja S."/>
            <person name="Hansen M."/>
            <person name="Howarth C."/>
            <person name="Imamovic A."/>
            <person name="Larimer J."/>
            <person name="McCowan C."/>
            <person name="Murphy C."/>
            <person name="Neiman D."/>
            <person name="Pearson M."/>
            <person name="Priest M."/>
            <person name="Roberts A."/>
            <person name="Saif S."/>
            <person name="Shea T."/>
            <person name="Sisk P."/>
            <person name="Sykes S."/>
            <person name="Wortman J."/>
            <person name="Nusbaum C."/>
            <person name="Birren B."/>
        </authorList>
    </citation>
    <scope>NUCLEOTIDE SEQUENCE [LARGE SCALE GENOMIC DNA]</scope>
    <source>
        <strain evidence="3 4">90A8</strain>
    </source>
</reference>
<dbReference type="EMBL" id="AGYR01000047">
    <property type="protein sequence ID" value="ENZ10270.1"/>
    <property type="molecule type" value="Genomic_DNA"/>
</dbReference>
<dbReference type="InterPro" id="IPR052723">
    <property type="entry name" value="Acyl-CoA_thioesterase_PaaI"/>
</dbReference>
<dbReference type="CDD" id="cd03443">
    <property type="entry name" value="PaaI_thioesterase"/>
    <property type="match status" value="1"/>
</dbReference>
<dbReference type="InterPro" id="IPR006683">
    <property type="entry name" value="Thioestr_dom"/>
</dbReference>